<reference evidence="1" key="2">
    <citation type="submission" date="2022-06" db="UniProtKB">
        <authorList>
            <consortium name="EnsemblMetazoa"/>
        </authorList>
    </citation>
    <scope>IDENTIFICATION</scope>
    <source>
        <strain evidence="1">PS312</strain>
    </source>
</reference>
<dbReference type="AlphaFoldDB" id="A0A2A6BTW9"/>
<dbReference type="EnsemblMetazoa" id="PPA37440.1">
    <property type="protein sequence ID" value="PPA37440.1"/>
    <property type="gene ID" value="WBGene00275809"/>
</dbReference>
<keyword evidence="2" id="KW-1185">Reference proteome</keyword>
<sequence>NNILKLCRDHNIRHVLLIGRDICAANFRISTYSTRTGAVNHVSYFTQPKQFWDEMVIELMGNNSLMKMKTIHDDTGYPAGATAHFQFQSKFDDANTDSLRPVVRSKGFNIIHA</sequence>
<accession>A0A8R1YUE8</accession>
<evidence type="ECO:0000313" key="1">
    <source>
        <dbReference type="EnsemblMetazoa" id="PPA37440.1"/>
    </source>
</evidence>
<gene>
    <name evidence="1" type="primary">WBGene00275809</name>
</gene>
<proteinExistence type="predicted"/>
<evidence type="ECO:0000313" key="2">
    <source>
        <dbReference type="Proteomes" id="UP000005239"/>
    </source>
</evidence>
<name>A0A2A6BTW9_PRIPA</name>
<dbReference type="Proteomes" id="UP000005239">
    <property type="component" value="Unassembled WGS sequence"/>
</dbReference>
<protein>
    <submittedName>
        <fullName evidence="1">Uncharacterized protein</fullName>
    </submittedName>
</protein>
<reference evidence="2" key="1">
    <citation type="journal article" date="2008" name="Nat. Genet.">
        <title>The Pristionchus pacificus genome provides a unique perspective on nematode lifestyle and parasitism.</title>
        <authorList>
            <person name="Dieterich C."/>
            <person name="Clifton S.W."/>
            <person name="Schuster L.N."/>
            <person name="Chinwalla A."/>
            <person name="Delehaunty K."/>
            <person name="Dinkelacker I."/>
            <person name="Fulton L."/>
            <person name="Fulton R."/>
            <person name="Godfrey J."/>
            <person name="Minx P."/>
            <person name="Mitreva M."/>
            <person name="Roeseler W."/>
            <person name="Tian H."/>
            <person name="Witte H."/>
            <person name="Yang S.P."/>
            <person name="Wilson R.K."/>
            <person name="Sommer R.J."/>
        </authorList>
    </citation>
    <scope>NUCLEOTIDE SEQUENCE [LARGE SCALE GENOMIC DNA]</scope>
    <source>
        <strain evidence="2">PS312</strain>
    </source>
</reference>
<accession>A0A2A6BTW9</accession>
<organism evidence="1 2">
    <name type="scientific">Pristionchus pacificus</name>
    <name type="common">Parasitic nematode worm</name>
    <dbReference type="NCBI Taxonomy" id="54126"/>
    <lineage>
        <taxon>Eukaryota</taxon>
        <taxon>Metazoa</taxon>
        <taxon>Ecdysozoa</taxon>
        <taxon>Nematoda</taxon>
        <taxon>Chromadorea</taxon>
        <taxon>Rhabditida</taxon>
        <taxon>Rhabditina</taxon>
        <taxon>Diplogasteromorpha</taxon>
        <taxon>Diplogasteroidea</taxon>
        <taxon>Neodiplogasteridae</taxon>
        <taxon>Pristionchus</taxon>
    </lineage>
</organism>